<dbReference type="SMART" id="SM00044">
    <property type="entry name" value="CYCc"/>
    <property type="match status" value="1"/>
</dbReference>
<name>A0A563VRQ0_9CYAN</name>
<organism evidence="3 4">
    <name type="scientific">Hyella patelloides LEGE 07179</name>
    <dbReference type="NCBI Taxonomy" id="945734"/>
    <lineage>
        <taxon>Bacteria</taxon>
        <taxon>Bacillati</taxon>
        <taxon>Cyanobacteriota</taxon>
        <taxon>Cyanophyceae</taxon>
        <taxon>Pleurocapsales</taxon>
        <taxon>Hyellaceae</taxon>
        <taxon>Hyella</taxon>
    </lineage>
</organism>
<dbReference type="EMBL" id="CAACVJ010000153">
    <property type="protein sequence ID" value="VEP14057.1"/>
    <property type="molecule type" value="Genomic_DNA"/>
</dbReference>
<reference evidence="3 4" key="1">
    <citation type="submission" date="2019-01" db="EMBL/GenBank/DDBJ databases">
        <authorList>
            <person name="Brito A."/>
        </authorList>
    </citation>
    <scope>NUCLEOTIDE SEQUENCE [LARGE SCALE GENOMIC DNA]</scope>
    <source>
        <strain evidence="3">1</strain>
    </source>
</reference>
<dbReference type="PROSITE" id="PS50125">
    <property type="entry name" value="GUANYLATE_CYCLASE_2"/>
    <property type="match status" value="1"/>
</dbReference>
<evidence type="ECO:0000313" key="4">
    <source>
        <dbReference type="Proteomes" id="UP000320055"/>
    </source>
</evidence>
<dbReference type="GO" id="GO:0035556">
    <property type="term" value="P:intracellular signal transduction"/>
    <property type="evidence" value="ECO:0007669"/>
    <property type="project" value="InterPro"/>
</dbReference>
<accession>A0A563VRQ0</accession>
<protein>
    <submittedName>
        <fullName evidence="3">Family 3 adenylate cyclase</fullName>
    </submittedName>
</protein>
<keyword evidence="4" id="KW-1185">Reference proteome</keyword>
<dbReference type="OrthoDB" id="414909at2"/>
<dbReference type="PANTHER" id="PTHR43081">
    <property type="entry name" value="ADENYLATE CYCLASE, TERMINAL-DIFFERENTIATION SPECIFIC-RELATED"/>
    <property type="match status" value="1"/>
</dbReference>
<dbReference type="SUPFAM" id="SSF55781">
    <property type="entry name" value="GAF domain-like"/>
    <property type="match status" value="2"/>
</dbReference>
<evidence type="ECO:0000259" key="2">
    <source>
        <dbReference type="PROSITE" id="PS50125"/>
    </source>
</evidence>
<feature type="domain" description="Guanylate cyclase" evidence="2">
    <location>
        <begin position="396"/>
        <end position="536"/>
    </location>
</feature>
<dbReference type="SMART" id="SM00065">
    <property type="entry name" value="GAF"/>
    <property type="match status" value="2"/>
</dbReference>
<dbReference type="PANTHER" id="PTHR43081:SF20">
    <property type="entry name" value="TWO-COMPONENT RESPONSE REGULATOR"/>
    <property type="match status" value="1"/>
</dbReference>
<dbReference type="CDD" id="cd07302">
    <property type="entry name" value="CHD"/>
    <property type="match status" value="1"/>
</dbReference>
<dbReference type="Pfam" id="PF00211">
    <property type="entry name" value="Guanylate_cyc"/>
    <property type="match status" value="1"/>
</dbReference>
<dbReference type="GO" id="GO:0006171">
    <property type="term" value="P:cAMP biosynthetic process"/>
    <property type="evidence" value="ECO:0007669"/>
    <property type="project" value="TreeGrafter"/>
</dbReference>
<dbReference type="InterPro" id="IPR050697">
    <property type="entry name" value="Adenylyl/Guanylyl_Cyclase_3/4"/>
</dbReference>
<sequence>MPKVLWEQFNNLSHKTVCQNIVDTIGRVFSVDLAILLTINPLNQERQHFITYKSAEIFSSKDYEFFKQIALDTESVLVVNDINTDRQWQEKYQSNFTHHQGKVCSVLAVPLTCQHNFQAYISLYSCQKPRIWQQEDVGLAMMMAAQAGLAISQTYAYEDMKALAQREVTLNRITAVIRSSLEPQAIYNAIVTELGTTLEVDGCSLSLWTKNDRYMLCVGLYKSDESLIIPQETKNWQRSTISLVPIADNPLLQRLIKDREPVCLSDLQQEQDLARFDLPWRSQSRALLIVPLIFDGEIMGSITLRETNNSRHWRSSEIELAKAVASQAAIAVNQSRLYETSRRQAIQLQVSENKVKELNNYLTESILKRFLPEVIANQAATGMLTLDLSPEPHLITVLFCDLVGFTKLSSQLEVDILSELLNEYLEAMTQAIFDHSGTVDKFVGDGVMALFGAPEELPLCQQARRAIATAKTMQHYLLPINRKWRAKGVWQAGEIADLQLRCGIHQGRAVVGMFGGKQRKDYTAIGKVVNIAARLQQIASPNSILLSETVFNCLEKADRKETKAQYVKLKGIKPDFCCYSLSMVDS</sequence>
<evidence type="ECO:0000313" key="3">
    <source>
        <dbReference type="EMBL" id="VEP14057.1"/>
    </source>
</evidence>
<dbReference type="SUPFAM" id="SSF55073">
    <property type="entry name" value="Nucleotide cyclase"/>
    <property type="match status" value="1"/>
</dbReference>
<dbReference type="InterPro" id="IPR001054">
    <property type="entry name" value="A/G_cyclase"/>
</dbReference>
<dbReference type="Proteomes" id="UP000320055">
    <property type="component" value="Unassembled WGS sequence"/>
</dbReference>
<dbReference type="InterPro" id="IPR029787">
    <property type="entry name" value="Nucleotide_cyclase"/>
</dbReference>
<comment type="similarity">
    <text evidence="1">Belongs to the adenylyl cyclase class-3 family.</text>
</comment>
<dbReference type="InterPro" id="IPR029016">
    <property type="entry name" value="GAF-like_dom_sf"/>
</dbReference>
<dbReference type="Pfam" id="PF01590">
    <property type="entry name" value="GAF"/>
    <property type="match status" value="2"/>
</dbReference>
<evidence type="ECO:0000256" key="1">
    <source>
        <dbReference type="ARBA" id="ARBA00005381"/>
    </source>
</evidence>
<proteinExistence type="inferred from homology"/>
<gene>
    <name evidence="3" type="ORF">H1P_2360007</name>
</gene>
<dbReference type="RefSeq" id="WP_144872314.1">
    <property type="nucleotide sequence ID" value="NZ_LR213980.1"/>
</dbReference>
<dbReference type="Gene3D" id="3.30.450.40">
    <property type="match status" value="2"/>
</dbReference>
<dbReference type="InterPro" id="IPR003018">
    <property type="entry name" value="GAF"/>
</dbReference>
<dbReference type="AlphaFoldDB" id="A0A563VRQ0"/>
<dbReference type="Gene3D" id="3.30.70.1230">
    <property type="entry name" value="Nucleotide cyclase"/>
    <property type="match status" value="1"/>
</dbReference>
<dbReference type="GO" id="GO:0004016">
    <property type="term" value="F:adenylate cyclase activity"/>
    <property type="evidence" value="ECO:0007669"/>
    <property type="project" value="UniProtKB-ARBA"/>
</dbReference>